<evidence type="ECO:0000313" key="2">
    <source>
        <dbReference type="EMBL" id="KJV06203.1"/>
    </source>
</evidence>
<dbReference type="Proteomes" id="UP000033684">
    <property type="component" value="Unassembled WGS sequence"/>
</dbReference>
<dbReference type="OrthoDB" id="5572825at2"/>
<name>A0A0F3II34_9GAMM</name>
<dbReference type="EMBL" id="LAJX01000126">
    <property type="protein sequence ID" value="KJV06203.1"/>
    <property type="molecule type" value="Genomic_DNA"/>
</dbReference>
<gene>
    <name evidence="2" type="ORF">VZ94_12805</name>
</gene>
<sequence length="126" mass="13770">MHNINKILVSLVLAAASSVALAESNSTNAQVNAAGETTLAKLHEAETLLQNKASNEEVLKVLNDAKQSQKDFRFEKTERARQKFGGKLRLAYDSLRDGKTAEATAALTEATAIFTEMKAFYDAEHK</sequence>
<evidence type="ECO:0000313" key="3">
    <source>
        <dbReference type="Proteomes" id="UP000033684"/>
    </source>
</evidence>
<protein>
    <submittedName>
        <fullName evidence="2">Uncharacterized protein</fullName>
    </submittedName>
</protein>
<accession>A0A0F3II34</accession>
<dbReference type="RefSeq" id="WP_045779528.1">
    <property type="nucleotide sequence ID" value="NZ_LAJX01000126.1"/>
</dbReference>
<keyword evidence="1" id="KW-0732">Signal</keyword>
<dbReference type="AlphaFoldDB" id="A0A0F3II34"/>
<proteinExistence type="predicted"/>
<reference evidence="2 3" key="2">
    <citation type="journal article" date="2016" name="Microb. Ecol.">
        <title>Genome Characteristics of a Novel Type I Methanotroph (Sn10-6) Isolated from a Flooded Indian Rice Field.</title>
        <authorList>
            <person name="Rahalkar M.C."/>
            <person name="Pandit P.S."/>
            <person name="Dhakephalkar P.K."/>
            <person name="Pore S."/>
            <person name="Arora P."/>
            <person name="Kapse N."/>
        </authorList>
    </citation>
    <scope>NUCLEOTIDE SEQUENCE [LARGE SCALE GENOMIC DNA]</scope>
    <source>
        <strain evidence="2 3">Sn10-6</strain>
    </source>
</reference>
<keyword evidence="3" id="KW-1185">Reference proteome</keyword>
<reference evidence="3" key="1">
    <citation type="submission" date="2015-03" db="EMBL/GenBank/DDBJ databases">
        <title>Draft genome sequence of a novel methanotroph (Sn10-6) isolated from flooded ricefield rhizosphere in India.</title>
        <authorList>
            <person name="Pandit P.S."/>
            <person name="Pore S.D."/>
            <person name="Arora P."/>
            <person name="Kapse N.G."/>
            <person name="Dhakephalkar P.K."/>
            <person name="Rahalkar M.C."/>
        </authorList>
    </citation>
    <scope>NUCLEOTIDE SEQUENCE [LARGE SCALE GENOMIC DNA]</scope>
    <source>
        <strain evidence="3">Sn10-6</strain>
    </source>
</reference>
<evidence type="ECO:0000256" key="1">
    <source>
        <dbReference type="SAM" id="SignalP"/>
    </source>
</evidence>
<organism evidence="2 3">
    <name type="scientific">Methylocucumis oryzae</name>
    <dbReference type="NCBI Taxonomy" id="1632867"/>
    <lineage>
        <taxon>Bacteria</taxon>
        <taxon>Pseudomonadati</taxon>
        <taxon>Pseudomonadota</taxon>
        <taxon>Gammaproteobacteria</taxon>
        <taxon>Methylococcales</taxon>
        <taxon>Methylococcaceae</taxon>
        <taxon>Methylocucumis</taxon>
    </lineage>
</organism>
<feature type="chain" id="PRO_5002462548" evidence="1">
    <location>
        <begin position="23"/>
        <end position="126"/>
    </location>
</feature>
<feature type="signal peptide" evidence="1">
    <location>
        <begin position="1"/>
        <end position="22"/>
    </location>
</feature>
<comment type="caution">
    <text evidence="2">The sequence shown here is derived from an EMBL/GenBank/DDBJ whole genome shotgun (WGS) entry which is preliminary data.</text>
</comment>